<feature type="transmembrane region" description="Helical" evidence="6">
    <location>
        <begin position="109"/>
        <end position="129"/>
    </location>
</feature>
<evidence type="ECO:0000256" key="3">
    <source>
        <dbReference type="ARBA" id="ARBA00022692"/>
    </source>
</evidence>
<comment type="caution">
    <text evidence="7">The sequence shown here is derived from an EMBL/GenBank/DDBJ whole genome shotgun (WGS) entry which is preliminary data.</text>
</comment>
<gene>
    <name evidence="7" type="ORF">FJZ00_12420</name>
</gene>
<dbReference type="InterPro" id="IPR005496">
    <property type="entry name" value="Integral_membrane_TerC"/>
</dbReference>
<dbReference type="NCBIfam" id="TIGR03718">
    <property type="entry name" value="R_switched_Alx"/>
    <property type="match status" value="1"/>
</dbReference>
<feature type="transmembrane region" description="Helical" evidence="6">
    <location>
        <begin position="79"/>
        <end position="103"/>
    </location>
</feature>
<sequence length="201" mass="21934">AVFILAGAALLQSFHWIIYVFGGFLVLTGIKLLVQRDAEVHPERNPVLRLFRRLVPALESYHGSHFLVREGGKWFATPLLMVLVVVEATDIVFAVDSIPAIFAVTSDPFIVFTSNIFAILGLRALYFALSAMMGRFHYLKVGLGLVLVFVGVKMVIVDLYKIPVVVSLAVVAGLLATSVVASLLRPLTAPETTRRREGAGT</sequence>
<reference evidence="7 8" key="1">
    <citation type="submission" date="2019-03" db="EMBL/GenBank/DDBJ databases">
        <title>Lake Tanganyika Metagenome-Assembled Genomes (MAGs).</title>
        <authorList>
            <person name="Tran P."/>
        </authorList>
    </citation>
    <scope>NUCLEOTIDE SEQUENCE [LARGE SCALE GENOMIC DNA]</scope>
    <source>
        <strain evidence="7">K_DeepCast_65m_m2_236</strain>
    </source>
</reference>
<evidence type="ECO:0000256" key="4">
    <source>
        <dbReference type="ARBA" id="ARBA00022989"/>
    </source>
</evidence>
<keyword evidence="4 6" id="KW-1133">Transmembrane helix</keyword>
<dbReference type="PANTHER" id="PTHR30238:SF0">
    <property type="entry name" value="THYLAKOID MEMBRANE PROTEIN TERC, CHLOROPLASTIC"/>
    <property type="match status" value="1"/>
</dbReference>
<dbReference type="PANTHER" id="PTHR30238">
    <property type="entry name" value="MEMBRANE BOUND PREDICTED REDOX MODULATOR"/>
    <property type="match status" value="1"/>
</dbReference>
<accession>A0A937X7W5</accession>
<proteinExistence type="inferred from homology"/>
<organism evidence="7 8">
    <name type="scientific">Candidatus Tanganyikabacteria bacterium</name>
    <dbReference type="NCBI Taxonomy" id="2961651"/>
    <lineage>
        <taxon>Bacteria</taxon>
        <taxon>Bacillati</taxon>
        <taxon>Candidatus Sericytochromatia</taxon>
        <taxon>Candidatus Tanganyikabacteria</taxon>
    </lineage>
</organism>
<feature type="transmembrane region" description="Helical" evidence="6">
    <location>
        <begin position="136"/>
        <end position="156"/>
    </location>
</feature>
<dbReference type="InterPro" id="IPR022369">
    <property type="entry name" value="Integral_membrane_TerC_rswitch"/>
</dbReference>
<comment type="similarity">
    <text evidence="2">Belongs to the TerC family.</text>
</comment>
<comment type="subcellular location">
    <subcellularLocation>
        <location evidence="1">Membrane</location>
        <topology evidence="1">Multi-pass membrane protein</topology>
    </subcellularLocation>
</comment>
<evidence type="ECO:0000256" key="2">
    <source>
        <dbReference type="ARBA" id="ARBA00007511"/>
    </source>
</evidence>
<dbReference type="Proteomes" id="UP000703893">
    <property type="component" value="Unassembled WGS sequence"/>
</dbReference>
<feature type="transmembrane region" description="Helical" evidence="6">
    <location>
        <begin position="162"/>
        <end position="184"/>
    </location>
</feature>
<dbReference type="AlphaFoldDB" id="A0A937X7W5"/>
<evidence type="ECO:0000256" key="5">
    <source>
        <dbReference type="ARBA" id="ARBA00023136"/>
    </source>
</evidence>
<dbReference type="EMBL" id="VGJX01000792">
    <property type="protein sequence ID" value="MBM3275950.1"/>
    <property type="molecule type" value="Genomic_DNA"/>
</dbReference>
<evidence type="ECO:0000256" key="6">
    <source>
        <dbReference type="SAM" id="Phobius"/>
    </source>
</evidence>
<evidence type="ECO:0000313" key="8">
    <source>
        <dbReference type="Proteomes" id="UP000703893"/>
    </source>
</evidence>
<name>A0A937X7W5_9BACT</name>
<keyword evidence="3 6" id="KW-0812">Transmembrane</keyword>
<dbReference type="GO" id="GO:0016020">
    <property type="term" value="C:membrane"/>
    <property type="evidence" value="ECO:0007669"/>
    <property type="project" value="UniProtKB-SubCell"/>
</dbReference>
<dbReference type="Pfam" id="PF03741">
    <property type="entry name" value="TerC"/>
    <property type="match status" value="1"/>
</dbReference>
<feature type="transmembrane region" description="Helical" evidence="6">
    <location>
        <begin position="16"/>
        <end position="34"/>
    </location>
</feature>
<evidence type="ECO:0000313" key="7">
    <source>
        <dbReference type="EMBL" id="MBM3275950.1"/>
    </source>
</evidence>
<evidence type="ECO:0000256" key="1">
    <source>
        <dbReference type="ARBA" id="ARBA00004141"/>
    </source>
</evidence>
<keyword evidence="5 6" id="KW-0472">Membrane</keyword>
<feature type="non-terminal residue" evidence="7">
    <location>
        <position position="1"/>
    </location>
</feature>
<protein>
    <submittedName>
        <fullName evidence="7">TerC/Alx family metal homeostasis membrane protein</fullName>
    </submittedName>
</protein>